<keyword evidence="3" id="KW-0547">Nucleotide-binding</keyword>
<name>A0ABT3KPE1_9BURK</name>
<evidence type="ECO:0000256" key="1">
    <source>
        <dbReference type="ARBA" id="ARBA00004202"/>
    </source>
</evidence>
<evidence type="ECO:0000256" key="3">
    <source>
        <dbReference type="ARBA" id="ARBA00022741"/>
    </source>
</evidence>
<dbReference type="InterPro" id="IPR017871">
    <property type="entry name" value="ABC_transporter-like_CS"/>
</dbReference>
<evidence type="ECO:0000256" key="4">
    <source>
        <dbReference type="ARBA" id="ARBA00022840"/>
    </source>
</evidence>
<dbReference type="PANTHER" id="PTHR43166:SF35">
    <property type="entry name" value="L-CYSTINE IMPORT ATP-BINDING PROTEIN TCYN"/>
    <property type="match status" value="1"/>
</dbReference>
<dbReference type="Gene3D" id="3.40.50.300">
    <property type="entry name" value="P-loop containing nucleotide triphosphate hydrolases"/>
    <property type="match status" value="1"/>
</dbReference>
<dbReference type="InterPro" id="IPR027417">
    <property type="entry name" value="P-loop_NTPase"/>
</dbReference>
<feature type="domain" description="ABC transporter" evidence="5">
    <location>
        <begin position="9"/>
        <end position="53"/>
    </location>
</feature>
<sequence>MVYRTQVVDFYAFSDSKAGAYPSHLSGGQKQRVAIARALAMRPDVMLFDEVTSALDPELVDEVLSVIKQLAGEGMTMVLVTHEMAFAAEVSDRIGFMLDGVMTEIGAPAEIIRNPRNERLKIFLERFRRSAV</sequence>
<evidence type="ECO:0000259" key="5">
    <source>
        <dbReference type="Pfam" id="PF00005"/>
    </source>
</evidence>
<dbReference type="PROSITE" id="PS00211">
    <property type="entry name" value="ABC_TRANSPORTER_1"/>
    <property type="match status" value="1"/>
</dbReference>
<gene>
    <name evidence="6" type="ORF">D5039_00275</name>
</gene>
<keyword evidence="7" id="KW-1185">Reference proteome</keyword>
<dbReference type="InterPro" id="IPR003439">
    <property type="entry name" value="ABC_transporter-like_ATP-bd"/>
</dbReference>
<dbReference type="InterPro" id="IPR050086">
    <property type="entry name" value="MetN_ABC_transporter-like"/>
</dbReference>
<keyword evidence="4 6" id="KW-0067">ATP-binding</keyword>
<dbReference type="PANTHER" id="PTHR43166">
    <property type="entry name" value="AMINO ACID IMPORT ATP-BINDING PROTEIN"/>
    <property type="match status" value="1"/>
</dbReference>
<comment type="subcellular location">
    <subcellularLocation>
        <location evidence="1">Cell membrane</location>
        <topology evidence="1">Peripheral membrane protein</topology>
    </subcellularLocation>
</comment>
<evidence type="ECO:0000313" key="6">
    <source>
        <dbReference type="EMBL" id="MCW5319670.1"/>
    </source>
</evidence>
<dbReference type="Pfam" id="PF00005">
    <property type="entry name" value="ABC_tran"/>
    <property type="match status" value="1"/>
</dbReference>
<organism evidence="6 7">
    <name type="scientific">Verminephrobacter aporrectodeae subsp. tuberculatae</name>
    <dbReference type="NCBI Taxonomy" id="1110392"/>
    <lineage>
        <taxon>Bacteria</taxon>
        <taxon>Pseudomonadati</taxon>
        <taxon>Pseudomonadota</taxon>
        <taxon>Betaproteobacteria</taxon>
        <taxon>Burkholderiales</taxon>
        <taxon>Comamonadaceae</taxon>
        <taxon>Verminephrobacter</taxon>
    </lineage>
</organism>
<protein>
    <submittedName>
        <fullName evidence="6">Amino acid ABC transporter ATP-binding protein</fullName>
    </submittedName>
</protein>
<dbReference type="SUPFAM" id="SSF52540">
    <property type="entry name" value="P-loop containing nucleoside triphosphate hydrolases"/>
    <property type="match status" value="1"/>
</dbReference>
<evidence type="ECO:0000313" key="7">
    <source>
        <dbReference type="Proteomes" id="UP001208935"/>
    </source>
</evidence>
<comment type="caution">
    <text evidence="6">The sequence shown here is derived from an EMBL/GenBank/DDBJ whole genome shotgun (WGS) entry which is preliminary data.</text>
</comment>
<dbReference type="EMBL" id="QZCW01000001">
    <property type="protein sequence ID" value="MCW5319670.1"/>
    <property type="molecule type" value="Genomic_DNA"/>
</dbReference>
<proteinExistence type="predicted"/>
<keyword evidence="2" id="KW-0813">Transport</keyword>
<accession>A0ABT3KPE1</accession>
<dbReference type="Proteomes" id="UP001208935">
    <property type="component" value="Unassembled WGS sequence"/>
</dbReference>
<dbReference type="GO" id="GO:0005524">
    <property type="term" value="F:ATP binding"/>
    <property type="evidence" value="ECO:0007669"/>
    <property type="project" value="UniProtKB-KW"/>
</dbReference>
<evidence type="ECO:0000256" key="2">
    <source>
        <dbReference type="ARBA" id="ARBA00022448"/>
    </source>
</evidence>
<reference evidence="7" key="1">
    <citation type="submission" date="2023-07" db="EMBL/GenBank/DDBJ databases">
        <title>Verminephrobacter genomes.</title>
        <authorList>
            <person name="Lund M.B."/>
        </authorList>
    </citation>
    <scope>NUCLEOTIDE SEQUENCE [LARGE SCALE GENOMIC DNA]</scope>
    <source>
        <strain evidence="7">AtM5-05</strain>
    </source>
</reference>